<proteinExistence type="predicted"/>
<dbReference type="Proteomes" id="UP000029409">
    <property type="component" value="Chromosome"/>
</dbReference>
<keyword evidence="2" id="KW-1185">Reference proteome</keyword>
<dbReference type="STRING" id="44251.PDUR_04245"/>
<reference evidence="1 2" key="1">
    <citation type="submission" date="2014-08" db="EMBL/GenBank/DDBJ databases">
        <title>Comparative genomics of the Paenibacillus odorifer group.</title>
        <authorList>
            <person name="den Bakker H.C."/>
            <person name="Tsai Y.-C."/>
            <person name="Martin N."/>
            <person name="Korlach J."/>
            <person name="Wiedmann M."/>
        </authorList>
    </citation>
    <scope>NUCLEOTIDE SEQUENCE [LARGE SCALE GENOMIC DNA]</scope>
    <source>
        <strain evidence="1 2">DSM 1735</strain>
    </source>
</reference>
<accession>A0A089HKS4</accession>
<evidence type="ECO:0000313" key="2">
    <source>
        <dbReference type="Proteomes" id="UP000029409"/>
    </source>
</evidence>
<dbReference type="AlphaFoldDB" id="A0A089HKS4"/>
<dbReference type="EMBL" id="CP009288">
    <property type="protein sequence ID" value="AIQ11290.1"/>
    <property type="molecule type" value="Genomic_DNA"/>
</dbReference>
<name>A0A089HKS4_PAEDU</name>
<dbReference type="RefSeq" id="WP_042209047.1">
    <property type="nucleotide sequence ID" value="NZ_CP009288.1"/>
</dbReference>
<sequence length="137" mass="15777">MHVSVADEANTVKYYRVQTKGEHGSFERMVVNDDGTISIVTKNSNLNVSAETAEHAEYFMQKKGEGSYIIEFEVDSWFHDMIMEYAIPQKKYRTNLLNQGRTAPKIVDPHQPGLYLELPPVWLDWIEEIAKNAKTLE</sequence>
<evidence type="ECO:0000313" key="1">
    <source>
        <dbReference type="EMBL" id="AIQ11290.1"/>
    </source>
</evidence>
<dbReference type="KEGG" id="pdu:PDUR_04245"/>
<gene>
    <name evidence="1" type="ORF">PDUR_04245</name>
</gene>
<protein>
    <submittedName>
        <fullName evidence="1">Uncharacterized protein</fullName>
    </submittedName>
</protein>
<dbReference type="OrthoDB" id="2086729at2"/>
<dbReference type="eggNOG" id="ENOG5033362">
    <property type="taxonomic scope" value="Bacteria"/>
</dbReference>
<organism evidence="1 2">
    <name type="scientific">Paenibacillus durus</name>
    <name type="common">Paenibacillus azotofixans</name>
    <dbReference type="NCBI Taxonomy" id="44251"/>
    <lineage>
        <taxon>Bacteria</taxon>
        <taxon>Bacillati</taxon>
        <taxon>Bacillota</taxon>
        <taxon>Bacilli</taxon>
        <taxon>Bacillales</taxon>
        <taxon>Paenibacillaceae</taxon>
        <taxon>Paenibacillus</taxon>
    </lineage>
</organism>